<name>A0A3R7F9E4_9ACTN</name>
<accession>A0A3R7F9E4</accession>
<sequence>MTDVELEISLTGDDADLLALIEKTLADDDRTTVVRSRTIRSNELLTIIEVAGTVIGLTDGLLGLRERVQAFLAGRRAAPDPGPAVIEVANTEGEPVPLLEATDDQIRSVVSNPAPPDDDPTTAPESTVPES</sequence>
<evidence type="ECO:0000256" key="1">
    <source>
        <dbReference type="SAM" id="MobiDB-lite"/>
    </source>
</evidence>
<dbReference type="EMBL" id="JNAD02000011">
    <property type="protein sequence ID" value="RKM93281.1"/>
    <property type="molecule type" value="Genomic_DNA"/>
</dbReference>
<dbReference type="Proteomes" id="UP000028058">
    <property type="component" value="Unassembled WGS sequence"/>
</dbReference>
<gene>
    <name evidence="2" type="ORF">SFRA_022575</name>
</gene>
<dbReference type="AlphaFoldDB" id="A0A3R7F9E4"/>
<comment type="caution">
    <text evidence="2">The sequence shown here is derived from an EMBL/GenBank/DDBJ whole genome shotgun (WGS) entry which is preliminary data.</text>
</comment>
<organism evidence="2 3">
    <name type="scientific">Streptomyces xinghaiensis</name>
    <dbReference type="NCBI Taxonomy" id="1038928"/>
    <lineage>
        <taxon>Bacteria</taxon>
        <taxon>Bacillati</taxon>
        <taxon>Actinomycetota</taxon>
        <taxon>Actinomycetes</taxon>
        <taxon>Kitasatosporales</taxon>
        <taxon>Streptomycetaceae</taxon>
        <taxon>Streptomyces</taxon>
    </lineage>
</organism>
<evidence type="ECO:0000313" key="3">
    <source>
        <dbReference type="Proteomes" id="UP000028058"/>
    </source>
</evidence>
<protein>
    <submittedName>
        <fullName evidence="2">Uncharacterized protein</fullName>
    </submittedName>
</protein>
<feature type="region of interest" description="Disordered" evidence="1">
    <location>
        <begin position="108"/>
        <end position="131"/>
    </location>
</feature>
<keyword evidence="3" id="KW-1185">Reference proteome</keyword>
<dbReference type="RefSeq" id="WP_043468788.1">
    <property type="nucleotide sequence ID" value="NZ_CP134822.1"/>
</dbReference>
<reference evidence="2 3" key="1">
    <citation type="journal article" date="2014" name="Genome Announc.">
        <title>Draft Genome Sequence of Streptomyces fradiae ATCC 19609, a Strain Highly Sensitive to Antibiotics.</title>
        <authorList>
            <person name="Bekker O.B."/>
            <person name="Klimina K.M."/>
            <person name="Vatlin A.A."/>
            <person name="Zakharevich N.V."/>
            <person name="Kasianov A.S."/>
            <person name="Danilenko V.N."/>
        </authorList>
    </citation>
    <scope>NUCLEOTIDE SEQUENCE [LARGE SCALE GENOMIC DNA]</scope>
    <source>
        <strain evidence="2 3">ATCC 19609</strain>
    </source>
</reference>
<evidence type="ECO:0000313" key="2">
    <source>
        <dbReference type="EMBL" id="RKM93281.1"/>
    </source>
</evidence>
<proteinExistence type="predicted"/>